<evidence type="ECO:0000256" key="1">
    <source>
        <dbReference type="SAM" id="Coils"/>
    </source>
</evidence>
<evidence type="ECO:0000313" key="3">
    <source>
        <dbReference type="Proteomes" id="UP000177798"/>
    </source>
</evidence>
<name>A0A1D9QJ60_SCLS1</name>
<dbReference type="KEGG" id="ssl:SS1G_13709"/>
<evidence type="ECO:0000313" key="2">
    <source>
        <dbReference type="EMBL" id="APA14958.1"/>
    </source>
</evidence>
<organism evidence="2 3">
    <name type="scientific">Sclerotinia sclerotiorum (strain ATCC 18683 / 1980 / Ss-1)</name>
    <name type="common">White mold</name>
    <name type="synonym">Whetzelinia sclerotiorum</name>
    <dbReference type="NCBI Taxonomy" id="665079"/>
    <lineage>
        <taxon>Eukaryota</taxon>
        <taxon>Fungi</taxon>
        <taxon>Dikarya</taxon>
        <taxon>Ascomycota</taxon>
        <taxon>Pezizomycotina</taxon>
        <taxon>Leotiomycetes</taxon>
        <taxon>Helotiales</taxon>
        <taxon>Sclerotiniaceae</taxon>
        <taxon>Sclerotinia</taxon>
    </lineage>
</organism>
<dbReference type="AlphaFoldDB" id="A0A1D9QJ60"/>
<sequence>MNRKEKLRINIQEKQEAMQRIVDTMDEEAQTLASLAAKADEVDSHVINIARLEESHAKVETELEALQDLEEAKDLEEEKDTT</sequence>
<proteinExistence type="predicted"/>
<reference evidence="3" key="1">
    <citation type="journal article" date="2017" name="Genome Biol. Evol.">
        <title>The complete genome sequence of the phytopathogenic fungus Sclerotinia sclerotiorum reveals insights into the genome architecture of broad host range pathogens.</title>
        <authorList>
            <person name="Derbyshire M."/>
            <person name="Denton-Giles M."/>
            <person name="Hegedus D."/>
            <person name="Seifbarghy S."/>
            <person name="Rollins J."/>
            <person name="van Kan J."/>
            <person name="Seidl M.F."/>
            <person name="Faino L."/>
            <person name="Mbengue M."/>
            <person name="Navaud O."/>
            <person name="Raffaele S."/>
            <person name="Hammond-Kosack K."/>
            <person name="Heard S."/>
            <person name="Oliver R."/>
        </authorList>
    </citation>
    <scope>NUCLEOTIDE SEQUENCE [LARGE SCALE GENOMIC DNA]</scope>
    <source>
        <strain evidence="3">ATCC 18683 / 1980 / Ss-1</strain>
    </source>
</reference>
<keyword evidence="1" id="KW-0175">Coiled coil</keyword>
<dbReference type="VEuPathDB" id="FungiDB:sscle_14g097280"/>
<dbReference type="Proteomes" id="UP000177798">
    <property type="component" value="Chromosome 14"/>
</dbReference>
<dbReference type="EMBL" id="CP017827">
    <property type="protein sequence ID" value="APA14958.1"/>
    <property type="molecule type" value="Genomic_DNA"/>
</dbReference>
<gene>
    <name evidence="2" type="ORF">sscle_14g097280</name>
</gene>
<accession>A0A1D9QJ60</accession>
<feature type="coiled-coil region" evidence="1">
    <location>
        <begin position="49"/>
        <end position="79"/>
    </location>
</feature>
<dbReference type="OrthoDB" id="3558343at2759"/>
<dbReference type="RefSeq" id="XP_001585470.1">
    <property type="nucleotide sequence ID" value="XM_001585420.1"/>
</dbReference>
<protein>
    <submittedName>
        <fullName evidence="2">Uncharacterized protein</fullName>
    </submittedName>
</protein>